<feature type="transmembrane region" description="Helical" evidence="1">
    <location>
        <begin position="6"/>
        <end position="23"/>
    </location>
</feature>
<keyword evidence="3" id="KW-1185">Reference proteome</keyword>
<keyword evidence="1" id="KW-1133">Transmembrane helix</keyword>
<dbReference type="EMBL" id="PPSL01000001">
    <property type="protein sequence ID" value="PQJ12477.1"/>
    <property type="molecule type" value="Genomic_DNA"/>
</dbReference>
<protein>
    <submittedName>
        <fullName evidence="2">Uncharacterized protein</fullName>
    </submittedName>
</protein>
<sequence>MAKTLIYFVILAVLGTSIYFFIFKKEDNPYGAKEAGFTVPDTAAVYKIFIATNDNESITAERKDGVWMLNGTMRALPSMVDLILLTVHNQEPLYPVTKNAYEEAVKNMAAEGIKVELYDKNNKKITVFYVGGVSANGGGTNMLIEGAKMPYVVQTPGFSGSLRSRFSTRVSDWRDRTVFNVPASDLKSVSVQYDGKPINSFVFTKTQDKFTVIGEPAVTTGMGPLNEGRAKGYSTYFTNINCEGYMNGITGLDSIIKNATKMSTIDIETIKGEKQHADIYWMPVNKRSKNKLTSDEEVPNEYDADRMYAVINGGKDTALIQTLTFFKLLRKSYEFYQKDIPRQAQSNTLQPGMIKK</sequence>
<evidence type="ECO:0000313" key="3">
    <source>
        <dbReference type="Proteomes" id="UP000239872"/>
    </source>
</evidence>
<organism evidence="2 3">
    <name type="scientific">Flavipsychrobacter stenotrophus</name>
    <dbReference type="NCBI Taxonomy" id="2077091"/>
    <lineage>
        <taxon>Bacteria</taxon>
        <taxon>Pseudomonadati</taxon>
        <taxon>Bacteroidota</taxon>
        <taxon>Chitinophagia</taxon>
        <taxon>Chitinophagales</taxon>
        <taxon>Chitinophagaceae</taxon>
        <taxon>Flavipsychrobacter</taxon>
    </lineage>
</organism>
<keyword evidence="1" id="KW-0472">Membrane</keyword>
<accession>A0A2S7T0T7</accession>
<proteinExistence type="predicted"/>
<dbReference type="AlphaFoldDB" id="A0A2S7T0T7"/>
<comment type="caution">
    <text evidence="2">The sequence shown here is derived from an EMBL/GenBank/DDBJ whole genome shotgun (WGS) entry which is preliminary data.</text>
</comment>
<evidence type="ECO:0000256" key="1">
    <source>
        <dbReference type="SAM" id="Phobius"/>
    </source>
</evidence>
<name>A0A2S7T0T7_9BACT</name>
<evidence type="ECO:0000313" key="2">
    <source>
        <dbReference type="EMBL" id="PQJ12477.1"/>
    </source>
</evidence>
<reference evidence="2 3" key="1">
    <citation type="submission" date="2018-01" db="EMBL/GenBank/DDBJ databases">
        <title>A novel member of the phylum Bacteroidetes isolated from glacier ice.</title>
        <authorList>
            <person name="Liu Q."/>
            <person name="Xin Y.-H."/>
        </authorList>
    </citation>
    <scope>NUCLEOTIDE SEQUENCE [LARGE SCALE GENOMIC DNA]</scope>
    <source>
        <strain evidence="2 3">RB1R16</strain>
    </source>
</reference>
<dbReference type="Proteomes" id="UP000239872">
    <property type="component" value="Unassembled WGS sequence"/>
</dbReference>
<keyword evidence="1" id="KW-0812">Transmembrane</keyword>
<dbReference type="OrthoDB" id="931346at2"/>
<gene>
    <name evidence="2" type="ORF">CJD36_001640</name>
</gene>
<dbReference type="RefSeq" id="WP_105037361.1">
    <property type="nucleotide sequence ID" value="NZ_PPSL01000001.1"/>
</dbReference>